<evidence type="ECO:0000313" key="2">
    <source>
        <dbReference type="EMBL" id="TCW24602.1"/>
    </source>
</evidence>
<sequence>MTVLREVTGVIAAGLGGALLANAVPHTVKGMTGERFPTPFATPPGVGLSPPLHNVAWGVLNLAAGGALARRVGSPKDRAAAATGGVAITFVLAHYFGGLDLSGDRAGR</sequence>
<comment type="caution">
    <text evidence="2">The sequence shown here is derived from an EMBL/GenBank/DDBJ whole genome shotgun (WGS) entry which is preliminary data.</text>
</comment>
<proteinExistence type="predicted"/>
<protein>
    <submittedName>
        <fullName evidence="2">Uncharacterized protein</fullName>
    </submittedName>
</protein>
<reference evidence="2 3" key="1">
    <citation type="submission" date="2019-03" db="EMBL/GenBank/DDBJ databases">
        <title>Root nodule microbial communities of legume samples collected from USA, Mexico and Botswana.</title>
        <authorList>
            <person name="Hirsch A."/>
        </authorList>
    </citation>
    <scope>NUCLEOTIDE SEQUENCE [LARGE SCALE GENOMIC DNA]</scope>
    <source>
        <strain evidence="2 3">55</strain>
    </source>
</reference>
<feature type="transmembrane region" description="Helical" evidence="1">
    <location>
        <begin position="54"/>
        <end position="72"/>
    </location>
</feature>
<gene>
    <name evidence="2" type="ORF">EDD19_10658</name>
</gene>
<keyword evidence="1" id="KW-0472">Membrane</keyword>
<name>A0A4R3ZVN5_9ACTN</name>
<keyword evidence="1" id="KW-1133">Transmembrane helix</keyword>
<dbReference type="GeneID" id="89530998"/>
<dbReference type="RefSeq" id="WP_207913551.1">
    <property type="nucleotide sequence ID" value="NZ_CP143053.1"/>
</dbReference>
<organism evidence="2 3">
    <name type="scientific">Dietzia cinnamea</name>
    <dbReference type="NCBI Taxonomy" id="321318"/>
    <lineage>
        <taxon>Bacteria</taxon>
        <taxon>Bacillati</taxon>
        <taxon>Actinomycetota</taxon>
        <taxon>Actinomycetes</taxon>
        <taxon>Mycobacteriales</taxon>
        <taxon>Dietziaceae</taxon>
        <taxon>Dietzia</taxon>
    </lineage>
</organism>
<feature type="transmembrane region" description="Helical" evidence="1">
    <location>
        <begin position="79"/>
        <end position="97"/>
    </location>
</feature>
<dbReference type="EMBL" id="SMCX01000006">
    <property type="protein sequence ID" value="TCW24602.1"/>
    <property type="molecule type" value="Genomic_DNA"/>
</dbReference>
<keyword evidence="1" id="KW-0812">Transmembrane</keyword>
<evidence type="ECO:0000256" key="1">
    <source>
        <dbReference type="SAM" id="Phobius"/>
    </source>
</evidence>
<evidence type="ECO:0000313" key="3">
    <source>
        <dbReference type="Proteomes" id="UP000295805"/>
    </source>
</evidence>
<dbReference type="AlphaFoldDB" id="A0A4R3ZVN5"/>
<accession>A0A4R3ZVN5</accession>
<dbReference type="Proteomes" id="UP000295805">
    <property type="component" value="Unassembled WGS sequence"/>
</dbReference>